<evidence type="ECO:0000313" key="2">
    <source>
        <dbReference type="Proteomes" id="UP001529369"/>
    </source>
</evidence>
<name>A0ABT8A074_9PROT</name>
<organism evidence="1 2">
    <name type="scientific">Paeniroseomonas aquatica</name>
    <dbReference type="NCBI Taxonomy" id="373043"/>
    <lineage>
        <taxon>Bacteria</taxon>
        <taxon>Pseudomonadati</taxon>
        <taxon>Pseudomonadota</taxon>
        <taxon>Alphaproteobacteria</taxon>
        <taxon>Acetobacterales</taxon>
        <taxon>Acetobacteraceae</taxon>
        <taxon>Paeniroseomonas</taxon>
    </lineage>
</organism>
<dbReference type="Proteomes" id="UP001529369">
    <property type="component" value="Unassembled WGS sequence"/>
</dbReference>
<sequence length="138" mass="14293">MSDVAAVEADPEPYTSEELEEAAQAMPEMHAVALRHRLVAAKLLGDVRAMPARPMQASLVSAVEELGRAAESLCLATSRPATTLAEADAAMAAIDDALAAFNTSNKAVGAAMKAAVGRRCYVLRAWLVEDSAAAAVGL</sequence>
<evidence type="ECO:0000313" key="1">
    <source>
        <dbReference type="EMBL" id="MDN3563120.1"/>
    </source>
</evidence>
<reference evidence="2" key="1">
    <citation type="journal article" date="2019" name="Int. J. Syst. Evol. Microbiol.">
        <title>The Global Catalogue of Microorganisms (GCM) 10K type strain sequencing project: providing services to taxonomists for standard genome sequencing and annotation.</title>
        <authorList>
            <consortium name="The Broad Institute Genomics Platform"/>
            <consortium name="The Broad Institute Genome Sequencing Center for Infectious Disease"/>
            <person name="Wu L."/>
            <person name="Ma J."/>
        </authorList>
    </citation>
    <scope>NUCLEOTIDE SEQUENCE [LARGE SCALE GENOMIC DNA]</scope>
    <source>
        <strain evidence="2">CECT 7131</strain>
    </source>
</reference>
<gene>
    <name evidence="1" type="ORF">QWZ14_01850</name>
</gene>
<accession>A0ABT8A074</accession>
<dbReference type="RefSeq" id="WP_290314853.1">
    <property type="nucleotide sequence ID" value="NZ_JAUFPN010000015.1"/>
</dbReference>
<protein>
    <submittedName>
        <fullName evidence="1">Uncharacterized protein</fullName>
    </submittedName>
</protein>
<keyword evidence="2" id="KW-1185">Reference proteome</keyword>
<comment type="caution">
    <text evidence="1">The sequence shown here is derived from an EMBL/GenBank/DDBJ whole genome shotgun (WGS) entry which is preliminary data.</text>
</comment>
<dbReference type="EMBL" id="JAUFPN010000015">
    <property type="protein sequence ID" value="MDN3563120.1"/>
    <property type="molecule type" value="Genomic_DNA"/>
</dbReference>
<proteinExistence type="predicted"/>